<evidence type="ECO:0000259" key="3">
    <source>
        <dbReference type="Pfam" id="PF00850"/>
    </source>
</evidence>
<dbReference type="RefSeq" id="WP_169350631.1">
    <property type="nucleotide sequence ID" value="NZ_JABBJJ010000323.1"/>
</dbReference>
<organism evidence="4 5">
    <name type="scientific">Pyxidicoccus fallax</name>
    <dbReference type="NCBI Taxonomy" id="394095"/>
    <lineage>
        <taxon>Bacteria</taxon>
        <taxon>Pseudomonadati</taxon>
        <taxon>Myxococcota</taxon>
        <taxon>Myxococcia</taxon>
        <taxon>Myxococcales</taxon>
        <taxon>Cystobacterineae</taxon>
        <taxon>Myxococcaceae</taxon>
        <taxon>Pyxidicoccus</taxon>
    </lineage>
</organism>
<evidence type="ECO:0000313" key="5">
    <source>
        <dbReference type="Proteomes" id="UP000518300"/>
    </source>
</evidence>
<dbReference type="InterPro" id="IPR000286">
    <property type="entry name" value="HDACs"/>
</dbReference>
<dbReference type="CDD" id="cd09993">
    <property type="entry name" value="HDAC_classIV"/>
    <property type="match status" value="1"/>
</dbReference>
<feature type="domain" description="Histone deacetylase" evidence="3">
    <location>
        <begin position="17"/>
        <end position="280"/>
    </location>
</feature>
<dbReference type="Proteomes" id="UP000518300">
    <property type="component" value="Unassembled WGS sequence"/>
</dbReference>
<gene>
    <name evidence="4" type="ORF">HG543_42340</name>
</gene>
<dbReference type="PRINTS" id="PR01270">
    <property type="entry name" value="HDASUPER"/>
</dbReference>
<keyword evidence="2" id="KW-0378">Hydrolase</keyword>
<dbReference type="PANTHER" id="PTHR10625">
    <property type="entry name" value="HISTONE DEACETYLASE HDAC1-RELATED"/>
    <property type="match status" value="1"/>
</dbReference>
<reference evidence="4 5" key="1">
    <citation type="submission" date="2020-04" db="EMBL/GenBank/DDBJ databases">
        <title>Draft genome of Pyxidicoccus fallax type strain.</title>
        <authorList>
            <person name="Whitworth D.E."/>
        </authorList>
    </citation>
    <scope>NUCLEOTIDE SEQUENCE [LARGE SCALE GENOMIC DNA]</scope>
    <source>
        <strain evidence="4 5">DSM 14698</strain>
    </source>
</reference>
<evidence type="ECO:0000256" key="2">
    <source>
        <dbReference type="ARBA" id="ARBA00022801"/>
    </source>
</evidence>
<protein>
    <submittedName>
        <fullName evidence="4">Histone deacetylase</fullName>
    </submittedName>
</protein>
<keyword evidence="5" id="KW-1185">Reference proteome</keyword>
<evidence type="ECO:0000256" key="1">
    <source>
        <dbReference type="ARBA" id="ARBA00005947"/>
    </source>
</evidence>
<dbReference type="InterPro" id="IPR023801">
    <property type="entry name" value="His_deacetylse_dom"/>
</dbReference>
<comment type="caution">
    <text evidence="4">The sequence shown here is derived from an EMBL/GenBank/DDBJ whole genome shotgun (WGS) entry which is preliminary data.</text>
</comment>
<dbReference type="InterPro" id="IPR023696">
    <property type="entry name" value="Ureohydrolase_dom_sf"/>
</dbReference>
<dbReference type="EMBL" id="JABBJJ010000323">
    <property type="protein sequence ID" value="NMO21445.1"/>
    <property type="molecule type" value="Genomic_DNA"/>
</dbReference>
<evidence type="ECO:0000313" key="4">
    <source>
        <dbReference type="EMBL" id="NMO21445.1"/>
    </source>
</evidence>
<dbReference type="PANTHER" id="PTHR10625:SF19">
    <property type="entry name" value="HISTONE DEACETYLASE 12"/>
    <property type="match status" value="1"/>
</dbReference>
<dbReference type="Pfam" id="PF00850">
    <property type="entry name" value="Hist_deacetyl"/>
    <property type="match status" value="1"/>
</dbReference>
<proteinExistence type="inferred from homology"/>
<dbReference type="InterPro" id="IPR037138">
    <property type="entry name" value="His_deacetylse_dom_sf"/>
</dbReference>
<dbReference type="Gene3D" id="3.40.800.20">
    <property type="entry name" value="Histone deacetylase domain"/>
    <property type="match status" value="1"/>
</dbReference>
<comment type="similarity">
    <text evidence="1">Belongs to the histone deacetylase family.</text>
</comment>
<dbReference type="GO" id="GO:0004407">
    <property type="term" value="F:histone deacetylase activity"/>
    <property type="evidence" value="ECO:0007669"/>
    <property type="project" value="InterPro"/>
</dbReference>
<accession>A0A848LU20</accession>
<sequence>MRVFYSDTYEVLLPSGHRFPMEKYRLVREALLERGVLPPSALTESTPCSREDLERVHTPRYLDAFFQGTLTDAELRRLGFPWSPGLVARSCAAVEGTLEAARAALRDGIAGNLAGGTHHGFPDHGEGFCVFNDIAVAIRALQARHLIRRAVVVDLDVHQGNGTAAIFAGDDSVFTFSMHGEHNFPFRKQPSHRDVGLPDDTGDAAYLDALSLHLPEVLETAGADILFFQAGVDPLDEDALGRLSLTHAGLRERDRIVLEAARHRGLPAVLTLGGGYAKPLSATIDAHVGTYQVAMALFR</sequence>
<dbReference type="GO" id="GO:0040029">
    <property type="term" value="P:epigenetic regulation of gene expression"/>
    <property type="evidence" value="ECO:0007669"/>
    <property type="project" value="TreeGrafter"/>
</dbReference>
<dbReference type="GO" id="GO:0016787">
    <property type="term" value="F:hydrolase activity"/>
    <property type="evidence" value="ECO:0007669"/>
    <property type="project" value="UniProtKB-KW"/>
</dbReference>
<dbReference type="InterPro" id="IPR044150">
    <property type="entry name" value="HDAC_classIV"/>
</dbReference>
<dbReference type="SUPFAM" id="SSF52768">
    <property type="entry name" value="Arginase/deacetylase"/>
    <property type="match status" value="1"/>
</dbReference>
<name>A0A848LU20_9BACT</name>
<dbReference type="AlphaFoldDB" id="A0A848LU20"/>